<dbReference type="EMBL" id="RJKX01000014">
    <property type="protein sequence ID" value="ROP90862.1"/>
    <property type="molecule type" value="Genomic_DNA"/>
</dbReference>
<protein>
    <recommendedName>
        <fullName evidence="2">UPF0102 protein EDC65_2722</fullName>
    </recommendedName>
</protein>
<evidence type="ECO:0000313" key="3">
    <source>
        <dbReference type="EMBL" id="ROP90862.1"/>
    </source>
</evidence>
<name>A0A3N1LHN5_9PROT</name>
<reference evidence="3 4" key="1">
    <citation type="submission" date="2018-11" db="EMBL/GenBank/DDBJ databases">
        <title>Genomic Encyclopedia of Type Strains, Phase IV (KMG-IV): sequencing the most valuable type-strain genomes for metagenomic binning, comparative biology and taxonomic classification.</title>
        <authorList>
            <person name="Goeker M."/>
        </authorList>
    </citation>
    <scope>NUCLEOTIDE SEQUENCE [LARGE SCALE GENOMIC DNA]</scope>
    <source>
        <strain evidence="3 4">DSM 5900</strain>
    </source>
</reference>
<keyword evidence="3" id="KW-0378">Hydrolase</keyword>
<keyword evidence="4" id="KW-1185">Reference proteome</keyword>
<dbReference type="GO" id="GO:0004519">
    <property type="term" value="F:endonuclease activity"/>
    <property type="evidence" value="ECO:0007669"/>
    <property type="project" value="UniProtKB-KW"/>
</dbReference>
<dbReference type="PANTHER" id="PTHR34039:SF1">
    <property type="entry name" value="UPF0102 PROTEIN YRAN"/>
    <property type="match status" value="1"/>
</dbReference>
<dbReference type="AlphaFoldDB" id="A0A3N1LHN5"/>
<evidence type="ECO:0000313" key="4">
    <source>
        <dbReference type="Proteomes" id="UP000278222"/>
    </source>
</evidence>
<dbReference type="Pfam" id="PF02021">
    <property type="entry name" value="UPF0102"/>
    <property type="match status" value="1"/>
</dbReference>
<dbReference type="NCBIfam" id="NF009151">
    <property type="entry name" value="PRK12497.1-5"/>
    <property type="match status" value="1"/>
</dbReference>
<dbReference type="HAMAP" id="MF_00048">
    <property type="entry name" value="UPF0102"/>
    <property type="match status" value="1"/>
</dbReference>
<dbReference type="InterPro" id="IPR003509">
    <property type="entry name" value="UPF0102_YraN-like"/>
</dbReference>
<dbReference type="PANTHER" id="PTHR34039">
    <property type="entry name" value="UPF0102 PROTEIN YRAN"/>
    <property type="match status" value="1"/>
</dbReference>
<gene>
    <name evidence="3" type="ORF">EDC65_2722</name>
</gene>
<keyword evidence="3" id="KW-0255">Endonuclease</keyword>
<comment type="caution">
    <text evidence="3">The sequence shown here is derived from an EMBL/GenBank/DDBJ whole genome shotgun (WGS) entry which is preliminary data.</text>
</comment>
<proteinExistence type="inferred from homology"/>
<comment type="similarity">
    <text evidence="1 2">Belongs to the UPF0102 family.</text>
</comment>
<organism evidence="3 4">
    <name type="scientific">Stella humosa</name>
    <dbReference type="NCBI Taxonomy" id="94"/>
    <lineage>
        <taxon>Bacteria</taxon>
        <taxon>Pseudomonadati</taxon>
        <taxon>Pseudomonadota</taxon>
        <taxon>Alphaproteobacteria</taxon>
        <taxon>Rhodospirillales</taxon>
        <taxon>Stellaceae</taxon>
        <taxon>Stella</taxon>
    </lineage>
</organism>
<evidence type="ECO:0000256" key="2">
    <source>
        <dbReference type="HAMAP-Rule" id="MF_00048"/>
    </source>
</evidence>
<keyword evidence="3" id="KW-0540">Nuclease</keyword>
<dbReference type="Gene3D" id="3.40.1350.10">
    <property type="match status" value="1"/>
</dbReference>
<evidence type="ECO:0000256" key="1">
    <source>
        <dbReference type="ARBA" id="ARBA00006738"/>
    </source>
</evidence>
<dbReference type="SUPFAM" id="SSF52980">
    <property type="entry name" value="Restriction endonuclease-like"/>
    <property type="match status" value="1"/>
</dbReference>
<dbReference type="GO" id="GO:0003676">
    <property type="term" value="F:nucleic acid binding"/>
    <property type="evidence" value="ECO:0007669"/>
    <property type="project" value="InterPro"/>
</dbReference>
<dbReference type="Proteomes" id="UP000278222">
    <property type="component" value="Unassembled WGS sequence"/>
</dbReference>
<dbReference type="InterPro" id="IPR011856">
    <property type="entry name" value="tRNA_endonuc-like_dom_sf"/>
</dbReference>
<accession>A0A3N1LHN5</accession>
<sequence length="133" mass="14830">MSAARQRAMPGANARRAAAERRGRRAEAWAAWLLRLKGYRVLARRWRGRSGEIDLIARRGRILAVIEVKARGDEATAAGSVLAKGRQRIGRAAAEYLAGRPDLAGLDVRFDVVMASPRRLPRHLPDAWRPESR</sequence>
<dbReference type="InterPro" id="IPR011335">
    <property type="entry name" value="Restrct_endonuc-II-like"/>
</dbReference>